<reference evidence="2" key="1">
    <citation type="submission" date="2022-03" db="EMBL/GenBank/DDBJ databases">
        <authorList>
            <person name="Sayadi A."/>
        </authorList>
    </citation>
    <scope>NUCLEOTIDE SEQUENCE</scope>
</reference>
<evidence type="ECO:0000313" key="2">
    <source>
        <dbReference type="EMBL" id="CAH1998835.1"/>
    </source>
</evidence>
<dbReference type="Proteomes" id="UP001152888">
    <property type="component" value="Unassembled WGS sequence"/>
</dbReference>
<organism evidence="2 3">
    <name type="scientific">Acanthoscelides obtectus</name>
    <name type="common">Bean weevil</name>
    <name type="synonym">Bruchus obtectus</name>
    <dbReference type="NCBI Taxonomy" id="200917"/>
    <lineage>
        <taxon>Eukaryota</taxon>
        <taxon>Metazoa</taxon>
        <taxon>Ecdysozoa</taxon>
        <taxon>Arthropoda</taxon>
        <taxon>Hexapoda</taxon>
        <taxon>Insecta</taxon>
        <taxon>Pterygota</taxon>
        <taxon>Neoptera</taxon>
        <taxon>Endopterygota</taxon>
        <taxon>Coleoptera</taxon>
        <taxon>Polyphaga</taxon>
        <taxon>Cucujiformia</taxon>
        <taxon>Chrysomeloidea</taxon>
        <taxon>Chrysomelidae</taxon>
        <taxon>Bruchinae</taxon>
        <taxon>Bruchini</taxon>
        <taxon>Acanthoscelides</taxon>
    </lineage>
</organism>
<dbReference type="Pfam" id="PF13843">
    <property type="entry name" value="DDE_Tnp_1_7"/>
    <property type="match status" value="1"/>
</dbReference>
<accession>A0A9P0PU04</accession>
<gene>
    <name evidence="2" type="ORF">ACAOBT_LOCUS24607</name>
</gene>
<dbReference type="InterPro" id="IPR029526">
    <property type="entry name" value="PGBD"/>
</dbReference>
<name>A0A9P0PU04_ACAOB</name>
<dbReference type="EMBL" id="CAKOFQ010007342">
    <property type="protein sequence ID" value="CAH1998835.1"/>
    <property type="molecule type" value="Genomic_DNA"/>
</dbReference>
<feature type="domain" description="PiggyBac transposable element-derived protein" evidence="1">
    <location>
        <begin position="91"/>
        <end position="239"/>
    </location>
</feature>
<keyword evidence="3" id="KW-1185">Reference proteome</keyword>
<dbReference type="PANTHER" id="PTHR46599:SF3">
    <property type="entry name" value="PIGGYBAC TRANSPOSABLE ELEMENT-DERIVED PROTEIN 4"/>
    <property type="match status" value="1"/>
</dbReference>
<dbReference type="OrthoDB" id="5876240at2759"/>
<evidence type="ECO:0000313" key="3">
    <source>
        <dbReference type="Proteomes" id="UP001152888"/>
    </source>
</evidence>
<evidence type="ECO:0000259" key="1">
    <source>
        <dbReference type="Pfam" id="PF13843"/>
    </source>
</evidence>
<sequence>MTTIVSQTATTNLLMMNHLVVPIQPLLPPPCLRKPQTPMTMSYPLLLGQILHYKEVVLPPRLGMPKTDTDDNLAGNAGAASDNMIWSIPTDNQDNPDNDRLHKIQPLIDKIVHNFKTSYEPSETFCIDESLIPFRGRLIMQYIRNKRYKYGIKVFKLCSKGGYTYKFKIYAGKNLDQGHTTPTSVVMTLFEPILDSGRTLVTDNWYTSVDLAKRLMDRQTYLIGTLRKNRRGLPKDLVNK</sequence>
<dbReference type="PANTHER" id="PTHR46599">
    <property type="entry name" value="PIGGYBAC TRANSPOSABLE ELEMENT-DERIVED PROTEIN 4"/>
    <property type="match status" value="1"/>
</dbReference>
<protein>
    <recommendedName>
        <fullName evidence="1">PiggyBac transposable element-derived protein domain-containing protein</fullName>
    </recommendedName>
</protein>
<comment type="caution">
    <text evidence="2">The sequence shown here is derived from an EMBL/GenBank/DDBJ whole genome shotgun (WGS) entry which is preliminary data.</text>
</comment>
<dbReference type="AlphaFoldDB" id="A0A9P0PU04"/>
<proteinExistence type="predicted"/>